<dbReference type="EMBL" id="FOMX01000003">
    <property type="protein sequence ID" value="SFD64077.1"/>
    <property type="molecule type" value="Genomic_DNA"/>
</dbReference>
<proteinExistence type="predicted"/>
<evidence type="ECO:0000313" key="3">
    <source>
        <dbReference type="Proteomes" id="UP000199400"/>
    </source>
</evidence>
<organism evidence="2 3">
    <name type="scientific">Nannocystis exedens</name>
    <dbReference type="NCBI Taxonomy" id="54"/>
    <lineage>
        <taxon>Bacteria</taxon>
        <taxon>Pseudomonadati</taxon>
        <taxon>Myxococcota</taxon>
        <taxon>Polyangia</taxon>
        <taxon>Nannocystales</taxon>
        <taxon>Nannocystaceae</taxon>
        <taxon>Nannocystis</taxon>
    </lineage>
</organism>
<sequence length="336" mass="36251">MGLRQELLPRDCAEGRALADRTGRRHFVACPEGQALRPAREDGAPGPGPRVRRNAGRVRALVRRRPRRRPPRRPFHPRALAAHRPLADVRPLRRPPRPCSARHPLGSPSYRAGRACVGRSRQPGSAGRRTCWTDLVNTWGSRRLPESALRRAPACRERLRPVDAPDLALLGRDGERPALAVVVVQQEVGRPAGLLAPRPAPGPPRPLAGTADEARSRRIRPAPADRLLLGLPALANTQARRDSLPASADEARSPDCQRPIHGRLFVRSSGPAVLASPADPIRRVAEPARAGARGGAVALSPLRLAPARPPPLLRRPARRPENLAAGVPAGMTGRTA</sequence>
<feature type="region of interest" description="Disordered" evidence="1">
    <location>
        <begin position="31"/>
        <end position="128"/>
    </location>
</feature>
<evidence type="ECO:0000256" key="1">
    <source>
        <dbReference type="SAM" id="MobiDB-lite"/>
    </source>
</evidence>
<evidence type="ECO:0000313" key="2">
    <source>
        <dbReference type="EMBL" id="SFD64077.1"/>
    </source>
</evidence>
<feature type="compositionally biased region" description="Basic residues" evidence="1">
    <location>
        <begin position="50"/>
        <end position="76"/>
    </location>
</feature>
<keyword evidence="3" id="KW-1185">Reference proteome</keyword>
<reference evidence="3" key="1">
    <citation type="submission" date="2016-10" db="EMBL/GenBank/DDBJ databases">
        <authorList>
            <person name="Varghese N."/>
            <person name="Submissions S."/>
        </authorList>
    </citation>
    <scope>NUCLEOTIDE SEQUENCE [LARGE SCALE GENOMIC DNA]</scope>
    <source>
        <strain evidence="3">ATCC 25963</strain>
    </source>
</reference>
<feature type="region of interest" description="Disordered" evidence="1">
    <location>
        <begin position="306"/>
        <end position="336"/>
    </location>
</feature>
<protein>
    <submittedName>
        <fullName evidence="2">Uncharacterized protein</fullName>
    </submittedName>
</protein>
<dbReference type="Proteomes" id="UP000199400">
    <property type="component" value="Unassembled WGS sequence"/>
</dbReference>
<dbReference type="AlphaFoldDB" id="A0A1I1TZT7"/>
<name>A0A1I1TZT7_9BACT</name>
<accession>A0A1I1TZT7</accession>
<dbReference type="STRING" id="54.SAMN02745121_00850"/>
<feature type="region of interest" description="Disordered" evidence="1">
    <location>
        <begin position="193"/>
        <end position="221"/>
    </location>
</feature>
<gene>
    <name evidence="2" type="ORF">SAMN02745121_00850</name>
</gene>